<dbReference type="InterPro" id="IPR013320">
    <property type="entry name" value="ConA-like_dom_sf"/>
</dbReference>
<dbReference type="EMBL" id="LR796235">
    <property type="protein sequence ID" value="CAB4129677.1"/>
    <property type="molecule type" value="Genomic_DNA"/>
</dbReference>
<dbReference type="Gene3D" id="2.60.120.200">
    <property type="match status" value="1"/>
</dbReference>
<dbReference type="SUPFAM" id="SSF49899">
    <property type="entry name" value="Concanavalin A-like lectins/glucanases"/>
    <property type="match status" value="1"/>
</dbReference>
<organism evidence="1">
    <name type="scientific">uncultured Caudovirales phage</name>
    <dbReference type="NCBI Taxonomy" id="2100421"/>
    <lineage>
        <taxon>Viruses</taxon>
        <taxon>Duplodnaviria</taxon>
        <taxon>Heunggongvirae</taxon>
        <taxon>Uroviricota</taxon>
        <taxon>Caudoviricetes</taxon>
        <taxon>Peduoviridae</taxon>
        <taxon>Maltschvirus</taxon>
        <taxon>Maltschvirus maltsch</taxon>
    </lineage>
</organism>
<accession>A0A6J5L9I1</accession>
<sequence>MSTVQNVRNITTNGLVLFLDAANPKSYVSGSTTWNDLTLNQNTTTLVNGPTYSSLFAGGIVFDATNDYGAVTTTASDRLKWANYWTGTSANQMTIICVVTADFTNGNIRDGIIGQQYYYGLGFSFEIHGNGLAVSPSFNIGANANFQNLNTPTWSAYTNIPVLISLTHNGTTRAINYSLNNTFYSTSLPQVVSGGTYMSDVTNNVQLVQYTSAGGYRGKTIHYLSIYNRVLSNSEVSQIYNSVRGRFNLP</sequence>
<evidence type="ECO:0000313" key="1">
    <source>
        <dbReference type="EMBL" id="CAB4129677.1"/>
    </source>
</evidence>
<protein>
    <recommendedName>
        <fullName evidence="2">Concanavalin A-like lectin/glucanases superfamily</fullName>
    </recommendedName>
</protein>
<reference evidence="1" key="1">
    <citation type="submission" date="2020-04" db="EMBL/GenBank/DDBJ databases">
        <authorList>
            <person name="Chiriac C."/>
            <person name="Salcher M."/>
            <person name="Ghai R."/>
            <person name="Kavagutti S V."/>
        </authorList>
    </citation>
    <scope>NUCLEOTIDE SEQUENCE</scope>
</reference>
<name>A0A6J5L9I1_9CAUD</name>
<evidence type="ECO:0008006" key="2">
    <source>
        <dbReference type="Google" id="ProtNLM"/>
    </source>
</evidence>
<gene>
    <name evidence="1" type="ORF">UFOVP117_64</name>
</gene>
<proteinExistence type="predicted"/>